<keyword evidence="2" id="KW-1185">Reference proteome</keyword>
<proteinExistence type="predicted"/>
<organism evidence="1 2">
    <name type="scientific">Pseudonocardia sediminis</name>
    <dbReference type="NCBI Taxonomy" id="1397368"/>
    <lineage>
        <taxon>Bacteria</taxon>
        <taxon>Bacillati</taxon>
        <taxon>Actinomycetota</taxon>
        <taxon>Actinomycetes</taxon>
        <taxon>Pseudonocardiales</taxon>
        <taxon>Pseudonocardiaceae</taxon>
        <taxon>Pseudonocardia</taxon>
    </lineage>
</organism>
<dbReference type="Pfam" id="PF07103">
    <property type="entry name" value="DUF1365"/>
    <property type="match status" value="1"/>
</dbReference>
<accession>A0A4V2FQH2</accession>
<dbReference type="Proteomes" id="UP000291591">
    <property type="component" value="Unassembled WGS sequence"/>
</dbReference>
<dbReference type="InterPro" id="IPR010775">
    <property type="entry name" value="DUF1365"/>
</dbReference>
<dbReference type="PANTHER" id="PTHR33973">
    <property type="entry name" value="OS07G0153300 PROTEIN"/>
    <property type="match status" value="1"/>
</dbReference>
<protein>
    <recommendedName>
        <fullName evidence="3">DUF1365 family protein</fullName>
    </recommendedName>
</protein>
<name>A0A4V2FQH2_PSEST</name>
<evidence type="ECO:0008006" key="3">
    <source>
        <dbReference type="Google" id="ProtNLM"/>
    </source>
</evidence>
<evidence type="ECO:0000313" key="1">
    <source>
        <dbReference type="EMBL" id="RZT84750.1"/>
    </source>
</evidence>
<sequence>MAPMTAPERVEPEQTTLAPAIYDSVVRHVRRKDQDYRFSHPIYLWLVDLDDMPRLPAWLRPFAGFRAKDHLGDPGSTIRENVDAYLAVHGIDLRGGQVLMLAHARVLGYVFNPISVYWCHDRDGDLACVIAEVHNTYGERHCYLLHPDPEGRASVEKDFYVSPFMTVDGQYSMLLREPTDRLAVSITLRQNDSIALTATLAGCRRPATTREVLRTVLRRPLVTQRTSALIRRHGIALWLRRLPVVPRPTHRPQKGVTR</sequence>
<dbReference type="PANTHER" id="PTHR33973:SF4">
    <property type="entry name" value="OS07G0153300 PROTEIN"/>
    <property type="match status" value="1"/>
</dbReference>
<dbReference type="EMBL" id="SHKL01000001">
    <property type="protein sequence ID" value="RZT84750.1"/>
    <property type="molecule type" value="Genomic_DNA"/>
</dbReference>
<gene>
    <name evidence="1" type="ORF">EV383_1604</name>
</gene>
<reference evidence="1 2" key="1">
    <citation type="submission" date="2019-02" db="EMBL/GenBank/DDBJ databases">
        <title>Sequencing the genomes of 1000 actinobacteria strains.</title>
        <authorList>
            <person name="Klenk H.-P."/>
        </authorList>
    </citation>
    <scope>NUCLEOTIDE SEQUENCE [LARGE SCALE GENOMIC DNA]</scope>
    <source>
        <strain evidence="1 2">DSM 45779</strain>
    </source>
</reference>
<comment type="caution">
    <text evidence="1">The sequence shown here is derived from an EMBL/GenBank/DDBJ whole genome shotgun (WGS) entry which is preliminary data.</text>
</comment>
<evidence type="ECO:0000313" key="2">
    <source>
        <dbReference type="Proteomes" id="UP000291591"/>
    </source>
</evidence>
<dbReference type="AlphaFoldDB" id="A0A4V2FQH2"/>